<gene>
    <name evidence="1" type="ORF">B296_00038071</name>
</gene>
<organism evidence="1 2">
    <name type="scientific">Ensete ventricosum</name>
    <name type="common">Abyssinian banana</name>
    <name type="synonym">Musa ensete</name>
    <dbReference type="NCBI Taxonomy" id="4639"/>
    <lineage>
        <taxon>Eukaryota</taxon>
        <taxon>Viridiplantae</taxon>
        <taxon>Streptophyta</taxon>
        <taxon>Embryophyta</taxon>
        <taxon>Tracheophyta</taxon>
        <taxon>Spermatophyta</taxon>
        <taxon>Magnoliopsida</taxon>
        <taxon>Liliopsida</taxon>
        <taxon>Zingiberales</taxon>
        <taxon>Musaceae</taxon>
        <taxon>Ensete</taxon>
    </lineage>
</organism>
<protein>
    <submittedName>
        <fullName evidence="1">Uncharacterized protein</fullName>
    </submittedName>
</protein>
<evidence type="ECO:0000313" key="2">
    <source>
        <dbReference type="Proteomes" id="UP000287651"/>
    </source>
</evidence>
<name>A0A426YDK6_ENSVE</name>
<comment type="caution">
    <text evidence="1">The sequence shown here is derived from an EMBL/GenBank/DDBJ whole genome shotgun (WGS) entry which is preliminary data.</text>
</comment>
<dbReference type="AlphaFoldDB" id="A0A426YDK6"/>
<dbReference type="Proteomes" id="UP000287651">
    <property type="component" value="Unassembled WGS sequence"/>
</dbReference>
<sequence>MDVACTRRYVPVRPLSETTVANRARWGKSDPCPKQPQVGCKCKLARKLLEPLMRSATPNKMSVKLGILRERGGAIWSANREKSYKERLTMVETRLDVLEASLEELYQGQRRLLGVESSQEVESRIDNVESLVID</sequence>
<dbReference type="EMBL" id="AMZH03013141">
    <property type="protein sequence ID" value="RRT49747.1"/>
    <property type="molecule type" value="Genomic_DNA"/>
</dbReference>
<evidence type="ECO:0000313" key="1">
    <source>
        <dbReference type="EMBL" id="RRT49747.1"/>
    </source>
</evidence>
<reference evidence="1 2" key="1">
    <citation type="journal article" date="2014" name="Agronomy (Basel)">
        <title>A Draft Genome Sequence for Ensete ventricosum, the Drought-Tolerant Tree Against Hunger.</title>
        <authorList>
            <person name="Harrison J."/>
            <person name="Moore K.A."/>
            <person name="Paszkiewicz K."/>
            <person name="Jones T."/>
            <person name="Grant M."/>
            <person name="Ambacheew D."/>
            <person name="Muzemil S."/>
            <person name="Studholme D.J."/>
        </authorList>
    </citation>
    <scope>NUCLEOTIDE SEQUENCE [LARGE SCALE GENOMIC DNA]</scope>
</reference>
<accession>A0A426YDK6</accession>
<proteinExistence type="predicted"/>